<feature type="chain" id="PRO_5039339375" description="beta-lactamase" evidence="7">
    <location>
        <begin position="21"/>
        <end position="484"/>
    </location>
</feature>
<dbReference type="PANTHER" id="PTHR30627">
    <property type="entry name" value="PEPTIDOGLYCAN D,D-TRANSPEPTIDASE"/>
    <property type="match status" value="1"/>
</dbReference>
<dbReference type="PROSITE" id="PS51257">
    <property type="entry name" value="PROKAR_LIPOPROTEIN"/>
    <property type="match status" value="1"/>
</dbReference>
<comment type="similarity">
    <text evidence="2">Belongs to the class-D beta-lactamase family.</text>
</comment>
<evidence type="ECO:0000313" key="10">
    <source>
        <dbReference type="Proteomes" id="UP000183461"/>
    </source>
</evidence>
<dbReference type="InterPro" id="IPR012338">
    <property type="entry name" value="Beta-lactam/transpept-like"/>
</dbReference>
<accession>A0A1K1LKM8</accession>
<evidence type="ECO:0000259" key="8">
    <source>
        <dbReference type="Pfam" id="PF00905"/>
    </source>
</evidence>
<sequence>MKIRKITALAASITMLAGFASCSSKSVGKIEGADGPAEKTTAAEVTTAPVTTTASTAETTTVPQSAGAKGNIYDAKGHLLVSTSEDGKRRVFADEYAVSFANILTTMSEGYDTAFEDILTKTSPSGSPQAIKLTLDGDVQNQIYGYMESNNIVGAAVVLRTDGSIMAQVSYPSYDPNAVADQKYDEDLAWGDVGNKAFSNYEPGSCFKIMSEVISDKHGVYSLHDDGTWDFGNDHPIVNWDHETNKASYPMERSLSSAFINSSNIFFAKAFDNIGEDAVLSDLKTIFHFGADDSDDIKCDFGVLSNNIEIEDVDDLRRSAFGQSKVLTCPIFLTALGREAVFGDMVTPFVLKDIVDSSDPNTKIGDGSKAYDVIASIPPECRDNLLNGMRGVGSDIGVYVAGNYSFYAKTGTAEGWRGDYLYITGCAKNNSDNGSQTYENYDNYGETGSYVVVMEIQNPADHGFEFASQSAGLYNGIMNIVAGK</sequence>
<dbReference type="AlphaFoldDB" id="A0A1K1LKM8"/>
<feature type="signal peptide" evidence="7">
    <location>
        <begin position="1"/>
        <end position="20"/>
    </location>
</feature>
<dbReference type="EMBL" id="FPIP01000001">
    <property type="protein sequence ID" value="SFW11436.1"/>
    <property type="molecule type" value="Genomic_DNA"/>
</dbReference>
<dbReference type="GO" id="GO:0071555">
    <property type="term" value="P:cell wall organization"/>
    <property type="evidence" value="ECO:0007669"/>
    <property type="project" value="TreeGrafter"/>
</dbReference>
<comment type="catalytic activity">
    <reaction evidence="1">
        <text>a beta-lactam + H2O = a substituted beta-amino acid</text>
        <dbReference type="Rhea" id="RHEA:20401"/>
        <dbReference type="ChEBI" id="CHEBI:15377"/>
        <dbReference type="ChEBI" id="CHEBI:35627"/>
        <dbReference type="ChEBI" id="CHEBI:140347"/>
        <dbReference type="EC" id="3.5.2.6"/>
    </reaction>
</comment>
<protein>
    <recommendedName>
        <fullName evidence="3">beta-lactamase</fullName>
        <ecNumber evidence="3">3.5.2.6</ecNumber>
    </recommendedName>
</protein>
<evidence type="ECO:0000256" key="4">
    <source>
        <dbReference type="ARBA" id="ARBA00022729"/>
    </source>
</evidence>
<dbReference type="GO" id="GO:0008800">
    <property type="term" value="F:beta-lactamase activity"/>
    <property type="evidence" value="ECO:0007669"/>
    <property type="project" value="UniProtKB-EC"/>
</dbReference>
<evidence type="ECO:0000256" key="6">
    <source>
        <dbReference type="ARBA" id="ARBA00023251"/>
    </source>
</evidence>
<dbReference type="SUPFAM" id="SSF56601">
    <property type="entry name" value="beta-lactamase/transpeptidase-like"/>
    <property type="match status" value="1"/>
</dbReference>
<dbReference type="GO" id="GO:0046677">
    <property type="term" value="P:response to antibiotic"/>
    <property type="evidence" value="ECO:0007669"/>
    <property type="project" value="UniProtKB-KW"/>
</dbReference>
<proteinExistence type="inferred from homology"/>
<gene>
    <name evidence="9" type="ORF">SAMN02910280_0512</name>
</gene>
<evidence type="ECO:0000313" key="9">
    <source>
        <dbReference type="EMBL" id="SFW11436.1"/>
    </source>
</evidence>
<evidence type="ECO:0000256" key="2">
    <source>
        <dbReference type="ARBA" id="ARBA00007898"/>
    </source>
</evidence>
<keyword evidence="4 7" id="KW-0732">Signal</keyword>
<dbReference type="InterPro" id="IPR001460">
    <property type="entry name" value="PCN-bd_Tpept"/>
</dbReference>
<evidence type="ECO:0000256" key="7">
    <source>
        <dbReference type="SAM" id="SignalP"/>
    </source>
</evidence>
<dbReference type="GO" id="GO:0005886">
    <property type="term" value="C:plasma membrane"/>
    <property type="evidence" value="ECO:0007669"/>
    <property type="project" value="TreeGrafter"/>
</dbReference>
<feature type="domain" description="Penicillin-binding protein transpeptidase" evidence="8">
    <location>
        <begin position="155"/>
        <end position="460"/>
    </location>
</feature>
<organism evidence="9 10">
    <name type="scientific">Ruminococcus flavefaciens</name>
    <dbReference type="NCBI Taxonomy" id="1265"/>
    <lineage>
        <taxon>Bacteria</taxon>
        <taxon>Bacillati</taxon>
        <taxon>Bacillota</taxon>
        <taxon>Clostridia</taxon>
        <taxon>Eubacteriales</taxon>
        <taxon>Oscillospiraceae</taxon>
        <taxon>Ruminococcus</taxon>
    </lineage>
</organism>
<dbReference type="EC" id="3.5.2.6" evidence="3"/>
<evidence type="ECO:0000256" key="5">
    <source>
        <dbReference type="ARBA" id="ARBA00022801"/>
    </source>
</evidence>
<evidence type="ECO:0000256" key="1">
    <source>
        <dbReference type="ARBA" id="ARBA00001526"/>
    </source>
</evidence>
<evidence type="ECO:0000256" key="3">
    <source>
        <dbReference type="ARBA" id="ARBA00012865"/>
    </source>
</evidence>
<dbReference type="RefSeq" id="WP_072298953.1">
    <property type="nucleotide sequence ID" value="NZ_FPIP01000001.1"/>
</dbReference>
<reference evidence="10" key="1">
    <citation type="submission" date="2016-11" db="EMBL/GenBank/DDBJ databases">
        <authorList>
            <person name="Varghese N."/>
            <person name="Submissions S."/>
        </authorList>
    </citation>
    <scope>NUCLEOTIDE SEQUENCE [LARGE SCALE GENOMIC DNA]</scope>
    <source>
        <strain evidence="10">YL228</strain>
    </source>
</reference>
<name>A0A1K1LKM8_RUMFL</name>
<dbReference type="Proteomes" id="UP000183461">
    <property type="component" value="Unassembled WGS sequence"/>
</dbReference>
<dbReference type="GO" id="GO:0008658">
    <property type="term" value="F:penicillin binding"/>
    <property type="evidence" value="ECO:0007669"/>
    <property type="project" value="InterPro"/>
</dbReference>
<dbReference type="PANTHER" id="PTHR30627:SF6">
    <property type="entry name" value="BETA-LACTAMASE YBXI-RELATED"/>
    <property type="match status" value="1"/>
</dbReference>
<dbReference type="Gene3D" id="3.40.710.10">
    <property type="entry name" value="DD-peptidase/beta-lactamase superfamily"/>
    <property type="match status" value="1"/>
</dbReference>
<dbReference type="InterPro" id="IPR050515">
    <property type="entry name" value="Beta-lactam/transpept"/>
</dbReference>
<dbReference type="Pfam" id="PF00905">
    <property type="entry name" value="Transpeptidase"/>
    <property type="match status" value="1"/>
</dbReference>
<keyword evidence="5" id="KW-0378">Hydrolase</keyword>
<keyword evidence="6" id="KW-0046">Antibiotic resistance</keyword>